<dbReference type="Gene3D" id="3.30.70.370">
    <property type="match status" value="1"/>
</dbReference>
<dbReference type="SMART" id="SM00482">
    <property type="entry name" value="POLAc"/>
    <property type="match status" value="1"/>
</dbReference>
<dbReference type="OrthoDB" id="275278at2759"/>
<feature type="region of interest" description="Disordered" evidence="3">
    <location>
        <begin position="136"/>
        <end position="158"/>
    </location>
</feature>
<feature type="coiled-coil region" evidence="2">
    <location>
        <begin position="96"/>
        <end position="123"/>
    </location>
</feature>
<dbReference type="GO" id="GO:0003677">
    <property type="term" value="F:DNA binding"/>
    <property type="evidence" value="ECO:0007669"/>
    <property type="project" value="InterPro"/>
</dbReference>
<dbReference type="InterPro" id="IPR002562">
    <property type="entry name" value="3'-5'_exonuclease_dom"/>
</dbReference>
<gene>
    <name evidence="5" type="ORF">Vretifemale_9209</name>
</gene>
<dbReference type="GO" id="GO:0006302">
    <property type="term" value="P:double-strand break repair"/>
    <property type="evidence" value="ECO:0007669"/>
    <property type="project" value="TreeGrafter"/>
</dbReference>
<feature type="region of interest" description="Disordered" evidence="3">
    <location>
        <begin position="564"/>
        <end position="591"/>
    </location>
</feature>
<proteinExistence type="predicted"/>
<feature type="region of interest" description="Disordered" evidence="3">
    <location>
        <begin position="1736"/>
        <end position="1757"/>
    </location>
</feature>
<dbReference type="PRINTS" id="PR00868">
    <property type="entry name" value="DNAPOLI"/>
</dbReference>
<organism evidence="5 6">
    <name type="scientific">Volvox reticuliferus</name>
    <dbReference type="NCBI Taxonomy" id="1737510"/>
    <lineage>
        <taxon>Eukaryota</taxon>
        <taxon>Viridiplantae</taxon>
        <taxon>Chlorophyta</taxon>
        <taxon>core chlorophytes</taxon>
        <taxon>Chlorophyceae</taxon>
        <taxon>CS clade</taxon>
        <taxon>Chlamydomonadales</taxon>
        <taxon>Volvocaceae</taxon>
        <taxon>Volvox</taxon>
    </lineage>
</organism>
<dbReference type="PANTHER" id="PTHR10133:SF27">
    <property type="entry name" value="DNA POLYMERASE NU"/>
    <property type="match status" value="1"/>
</dbReference>
<keyword evidence="1" id="KW-0235">DNA replication</keyword>
<dbReference type="EMBL" id="BNCP01000017">
    <property type="protein sequence ID" value="GIL79987.1"/>
    <property type="molecule type" value="Genomic_DNA"/>
</dbReference>
<dbReference type="InterPro" id="IPR012337">
    <property type="entry name" value="RNaseH-like_sf"/>
</dbReference>
<name>A0A8J4CI34_9CHLO</name>
<dbReference type="CDD" id="cd08640">
    <property type="entry name" value="DNA_pol_A_plastid_like"/>
    <property type="match status" value="1"/>
</dbReference>
<protein>
    <recommendedName>
        <fullName evidence="4">DNA-directed DNA polymerase family A palm domain-containing protein</fullName>
    </recommendedName>
</protein>
<evidence type="ECO:0000313" key="5">
    <source>
        <dbReference type="EMBL" id="GIL79987.1"/>
    </source>
</evidence>
<dbReference type="InterPro" id="IPR001098">
    <property type="entry name" value="DNA-dir_DNA_pol_A_palm_dom"/>
</dbReference>
<dbReference type="InterPro" id="IPR002298">
    <property type="entry name" value="DNA_polymerase_A"/>
</dbReference>
<feature type="compositionally biased region" description="Basic residues" evidence="3">
    <location>
        <begin position="308"/>
        <end position="317"/>
    </location>
</feature>
<evidence type="ECO:0000256" key="3">
    <source>
        <dbReference type="SAM" id="MobiDB-lite"/>
    </source>
</evidence>
<sequence length="1787" mass="192746">MSIAGPTLQPSCSFRSATLFSTPPAPADSSYQPMRRGLPLLQQLALPCQQCFLGSTPGAPIRSRISARMLPRMYGAYGSRPASEGPLFSSPGGAPYEQIDRALLNAKRNAEEARRLSKNYESISAAQLRRAQQAALGPAAAMATEPTTNTTAGPDGWSGEGRLAKSLMQQPPAVLQTRPLLLQQPLLYQQVQQQQQLQPQLWAPAVAAAAALGHDHQPLQLQPQQQVMPAAFSDCVEEQLQPRQTLQSPAASQSQQTLLLQPRNGHRQFSTLAPEPGGCQAVPDVGFMTANHQINQVDLVDCDDSKFSKTHHHHHYQRQQQQQQVEEQQGRRPGQGEEVSEILSSVLWDGYIRSPEQTIWMEASTSGGGGGAAAADAVRGLLGSRRHKASARAEAVALARRTYQPLRREAALPYNLARAAAPCRAHNNGNGSVRSAAESVEIVGGLVSQFGVVEKTLASGDGCGLEAGMLSAAPSTMPLSVPYTGVRMPTPVQDSQYAKDSFVLDLKYEQQEMQVQDHDATAPPKARKSRTKKRPTDVAGKVVEAEAAITDDVNPTDAAIVPSAKRTRRKRPTVAANGTVSDGVGSGGGAPTVAGDVDVVPTAAPPPEEVKPYLQEGLRPLRPPVAVPGFDGYFEACEGYCTKQPLMYDEPQDVLIVNTPEVARAVVDKLVAVASKPYPNNRINPSVPCRYFGCDTEVAFIDVSSETPIGHGAVLCLSIYGGDDLDFADCEGVRAAAASASHGSVATVTAAATGAPPPSPSVRKDRIWVDVWDEVELDQSGRPIMDGRYVRLKPQHPILDEFKRFFEDDNVKKVWHNYGFDRHVLENMGIRCRGFGGDTLHMARLADASRSGKRTYGLDNLTADKDIMRHFVPNKAEKAPRELMGNARRAARFGGAAAVTVQVPPPPSGPSPGDKRAAEVAKLVRAKISMKDRFGLIKIRNGVPGKVPELPAMQLLHTLELFRPSWIDYSALDAKATWQLREALEGLLRLERWELEPSLARKLGYDTAADRVPFLHLWHFYCSYWLDFGELLTEMERRGMMVNRHHLAEAQKRAEADKEAATREFLEWADSKVPGARYMNAHSGLQIRMLLFPDYPGYVSKAAAAAASKVEAAARRATRKAAGGGGVGGGALLPPPGTAVAAEVGDGEDGGASGEDAAAAAVEKSDMLPSGCRVIKVPNPQYEEQLAQGKRVSRYTNLELHGIWGRGVPGRLQPEILTDTNAAAVSIKVLRGLAGKPGAARKELAKLLEARAAAAADSRAAAEAARVAEAAARVPIVEDVLDETLQELTGTEETGTRAGSEAEEAAVAADGDEGEEVAADSARLGPVPVVDDPVLMAALEKEAKDKGLGRLYAACGGGEEGLRACIAVEALCEISAIDKLLSAFIIPLQSDDTSTTQLLPASSGSDSPTRAVHRVHCSLNINTETGRLSARRPNLQNQPALEKDRYKVRKAFTADTESGNTLVVADYGQLELRILAHMTDCKSMKEAFELGGDFHSRTAYGMYDYIQEAVRNGECYLEWEGQGEPDKPLVKDKYAAERRKAKVLNFSIAYGKTAHGLAADFKTTTEEAQETVNKWYSDRWEVRKWQEDTRKEARQEGKVRTLLGRTRPLPNINSLDFKLSGHSNRAAINTPIQGSAADVAAAAMVAIHKSEALRATGFKLLMQIHDEVILEGPRHRSEDAKHIVMALMANPWAELSRHWNSPGAIGLMQGPDWHRPRPLLPGGHLAGVWRHGGEVVGGEGSGAGGSDSGPNDDSNLKEAGSRVAKIMPLLVDLATDCNVADTWYEAK</sequence>
<dbReference type="Pfam" id="PF01612">
    <property type="entry name" value="DNA_pol_A_exo1"/>
    <property type="match status" value="1"/>
</dbReference>
<dbReference type="GO" id="GO:0003887">
    <property type="term" value="F:DNA-directed DNA polymerase activity"/>
    <property type="evidence" value="ECO:0007669"/>
    <property type="project" value="InterPro"/>
</dbReference>
<evidence type="ECO:0000256" key="2">
    <source>
        <dbReference type="SAM" id="Coils"/>
    </source>
</evidence>
<feature type="region of interest" description="Disordered" evidence="3">
    <location>
        <begin position="513"/>
        <end position="538"/>
    </location>
</feature>
<feature type="domain" description="DNA-directed DNA polymerase family A palm" evidence="4">
    <location>
        <begin position="1447"/>
        <end position="1676"/>
    </location>
</feature>
<dbReference type="GO" id="GO:0008408">
    <property type="term" value="F:3'-5' exonuclease activity"/>
    <property type="evidence" value="ECO:0007669"/>
    <property type="project" value="InterPro"/>
</dbReference>
<dbReference type="SUPFAM" id="SSF56672">
    <property type="entry name" value="DNA/RNA polymerases"/>
    <property type="match status" value="1"/>
</dbReference>
<dbReference type="Gene3D" id="3.30.420.10">
    <property type="entry name" value="Ribonuclease H-like superfamily/Ribonuclease H"/>
    <property type="match status" value="1"/>
</dbReference>
<feature type="compositionally biased region" description="Gly residues" evidence="3">
    <location>
        <begin position="1736"/>
        <end position="1747"/>
    </location>
</feature>
<keyword evidence="2" id="KW-0175">Coiled coil</keyword>
<dbReference type="InterPro" id="IPR043502">
    <property type="entry name" value="DNA/RNA_pol_sf"/>
</dbReference>
<dbReference type="SUPFAM" id="SSF53098">
    <property type="entry name" value="Ribonuclease H-like"/>
    <property type="match status" value="1"/>
</dbReference>
<dbReference type="GO" id="GO:0006261">
    <property type="term" value="P:DNA-templated DNA replication"/>
    <property type="evidence" value="ECO:0007669"/>
    <property type="project" value="InterPro"/>
</dbReference>
<reference evidence="5" key="1">
    <citation type="journal article" date="2021" name="Proc. Natl. Acad. Sci. U.S.A.">
        <title>Three genomes in the algal genus Volvox reveal the fate of a haploid sex-determining region after a transition to homothallism.</title>
        <authorList>
            <person name="Yamamoto K."/>
            <person name="Hamaji T."/>
            <person name="Kawai-Toyooka H."/>
            <person name="Matsuzaki R."/>
            <person name="Takahashi F."/>
            <person name="Nishimura Y."/>
            <person name="Kawachi M."/>
            <person name="Noguchi H."/>
            <person name="Minakuchi Y."/>
            <person name="Umen J.G."/>
            <person name="Toyoda A."/>
            <person name="Nozaki H."/>
        </authorList>
    </citation>
    <scope>NUCLEOTIDE SEQUENCE</scope>
    <source>
        <strain evidence="5">NIES-3786</strain>
    </source>
</reference>
<dbReference type="Gene3D" id="1.10.150.20">
    <property type="entry name" value="5' to 3' exonuclease, C-terminal subdomain"/>
    <property type="match status" value="1"/>
</dbReference>
<evidence type="ECO:0000256" key="1">
    <source>
        <dbReference type="ARBA" id="ARBA00022705"/>
    </source>
</evidence>
<comment type="caution">
    <text evidence="5">The sequence shown here is derived from an EMBL/GenBank/DDBJ whole genome shotgun (WGS) entry which is preliminary data.</text>
</comment>
<evidence type="ECO:0000313" key="6">
    <source>
        <dbReference type="Proteomes" id="UP000747110"/>
    </source>
</evidence>
<dbReference type="InterPro" id="IPR036397">
    <property type="entry name" value="RNaseH_sf"/>
</dbReference>
<dbReference type="PANTHER" id="PTHR10133">
    <property type="entry name" value="DNA POLYMERASE I"/>
    <property type="match status" value="1"/>
</dbReference>
<evidence type="ECO:0000259" key="4">
    <source>
        <dbReference type="SMART" id="SM00482"/>
    </source>
</evidence>
<dbReference type="Pfam" id="PF00476">
    <property type="entry name" value="DNA_pol_A"/>
    <property type="match status" value="1"/>
</dbReference>
<accession>A0A8J4CI34</accession>
<feature type="compositionally biased region" description="Gly residues" evidence="3">
    <location>
        <begin position="1122"/>
        <end position="1131"/>
    </location>
</feature>
<keyword evidence="6" id="KW-1185">Reference proteome</keyword>
<feature type="region of interest" description="Disordered" evidence="3">
    <location>
        <begin position="1120"/>
        <end position="1154"/>
    </location>
</feature>
<feature type="region of interest" description="Disordered" evidence="3">
    <location>
        <begin position="306"/>
        <end position="339"/>
    </location>
</feature>
<dbReference type="Proteomes" id="UP000747110">
    <property type="component" value="Unassembled WGS sequence"/>
</dbReference>
<feature type="compositionally biased region" description="Low complexity" evidence="3">
    <location>
        <begin position="318"/>
        <end position="327"/>
    </location>
</feature>